<keyword evidence="4 8" id="KW-0547">Nucleotide-binding</keyword>
<sequence>MEHSRFLVLENGQVFYGKGFGGAAASVADLKGLAPAGYSGAGEVVFNTAMSGYHEVLTDPSYTGQLVVLTYPHAGNYGDMDEWGESGPENRDDIRGIKAAALIVRSLYRGPVPAGRIGLDEFLKNHSIPGITEVDTRGLTLMLRDHGSMRGMLVDAAGDELSDKDRETVLAYLRGFPDMEGRNLLADVGCSVPAIFNPTGSPRFVLLDCGSKANIVRELTARGCKVVLMPSLSSAEEILAYEPQAVLISNGPGDPAVLEQQISAVQGLIGKTGVFGICLGHQLISLAAGAKTAKMKFGHHGVNHPVRDEETGKVFVTSQNHGFTVLEDSLPEGVSVWFRNANDGTVEGIKDDSRNLRTAQFHPESSPGPDDAKWIFDRFIELAPTTVHA</sequence>
<keyword evidence="8" id="KW-0665">Pyrimidine biosynthesis</keyword>
<evidence type="ECO:0000256" key="4">
    <source>
        <dbReference type="ARBA" id="ARBA00022741"/>
    </source>
</evidence>
<dbReference type="InterPro" id="IPR035686">
    <property type="entry name" value="CPSase_GATase1"/>
</dbReference>
<dbReference type="PROSITE" id="PS51273">
    <property type="entry name" value="GATASE_TYPE_1"/>
    <property type="match status" value="1"/>
</dbReference>
<dbReference type="Pfam" id="PF00117">
    <property type="entry name" value="GATase"/>
    <property type="match status" value="1"/>
</dbReference>
<dbReference type="GO" id="GO:0004359">
    <property type="term" value="F:glutaminase activity"/>
    <property type="evidence" value="ECO:0007669"/>
    <property type="project" value="RHEA"/>
</dbReference>
<keyword evidence="5 8" id="KW-0067">ATP-binding</keyword>
<comment type="catalytic activity">
    <reaction evidence="7 8">
        <text>hydrogencarbonate + L-glutamine + 2 ATP + H2O = carbamoyl phosphate + L-glutamate + 2 ADP + phosphate + 2 H(+)</text>
        <dbReference type="Rhea" id="RHEA:18633"/>
        <dbReference type="ChEBI" id="CHEBI:15377"/>
        <dbReference type="ChEBI" id="CHEBI:15378"/>
        <dbReference type="ChEBI" id="CHEBI:17544"/>
        <dbReference type="ChEBI" id="CHEBI:29985"/>
        <dbReference type="ChEBI" id="CHEBI:30616"/>
        <dbReference type="ChEBI" id="CHEBI:43474"/>
        <dbReference type="ChEBI" id="CHEBI:58228"/>
        <dbReference type="ChEBI" id="CHEBI:58359"/>
        <dbReference type="ChEBI" id="CHEBI:456216"/>
        <dbReference type="EC" id="6.3.5.5"/>
    </reaction>
</comment>
<evidence type="ECO:0000256" key="8">
    <source>
        <dbReference type="HAMAP-Rule" id="MF_01209"/>
    </source>
</evidence>
<dbReference type="GO" id="GO:0006541">
    <property type="term" value="P:glutamine metabolic process"/>
    <property type="evidence" value="ECO:0007669"/>
    <property type="project" value="InterPro"/>
</dbReference>
<dbReference type="InterPro" id="IPR017926">
    <property type="entry name" value="GATASE"/>
</dbReference>
<dbReference type="HOGENOM" id="CLU_035901_2_1_12"/>
<evidence type="ECO:0000256" key="1">
    <source>
        <dbReference type="ARBA" id="ARBA00005077"/>
    </source>
</evidence>
<dbReference type="InterPro" id="IPR002474">
    <property type="entry name" value="CarbamoylP_synth_ssu_N"/>
</dbReference>
<keyword evidence="8" id="KW-0028">Amino-acid biosynthesis</keyword>
<feature type="binding site" evidence="8">
    <location>
        <position position="282"/>
    </location>
    <ligand>
        <name>L-glutamine</name>
        <dbReference type="ChEBI" id="CHEBI:58359"/>
    </ligand>
</feature>
<dbReference type="PRINTS" id="PR00097">
    <property type="entry name" value="ANTSNTHASEII"/>
</dbReference>
<comment type="pathway">
    <text evidence="8">Pyrimidine metabolism; UMP biosynthesis via de novo pathway; (S)-dihydroorotate from bicarbonate: step 1/3.</text>
</comment>
<feature type="binding site" evidence="8">
    <location>
        <position position="253"/>
    </location>
    <ligand>
        <name>L-glutamine</name>
        <dbReference type="ChEBI" id="CHEBI:58359"/>
    </ligand>
</feature>
<feature type="binding site" evidence="8">
    <location>
        <position position="322"/>
    </location>
    <ligand>
        <name>L-glutamine</name>
        <dbReference type="ChEBI" id="CHEBI:58359"/>
    </ligand>
</feature>
<dbReference type="OrthoDB" id="9804328at2"/>
<dbReference type="InterPro" id="IPR006274">
    <property type="entry name" value="CarbamoylP_synth_ssu"/>
</dbReference>
<dbReference type="STRING" id="889378.Spiaf_1896"/>
<dbReference type="InterPro" id="IPR050472">
    <property type="entry name" value="Anth_synth/Amidotransfase"/>
</dbReference>
<dbReference type="NCBIfam" id="NF009475">
    <property type="entry name" value="PRK12838.1"/>
    <property type="match status" value="1"/>
</dbReference>
<dbReference type="SUPFAM" id="SSF52021">
    <property type="entry name" value="Carbamoyl phosphate synthetase, small subunit N-terminal domain"/>
    <property type="match status" value="1"/>
</dbReference>
<dbReference type="HAMAP" id="MF_01209">
    <property type="entry name" value="CPSase_S_chain"/>
    <property type="match status" value="1"/>
</dbReference>
<evidence type="ECO:0000256" key="6">
    <source>
        <dbReference type="ARBA" id="ARBA00022962"/>
    </source>
</evidence>
<evidence type="ECO:0000256" key="7">
    <source>
        <dbReference type="ARBA" id="ARBA00048816"/>
    </source>
</evidence>
<dbReference type="GO" id="GO:0044205">
    <property type="term" value="P:'de novo' UMP biosynthetic process"/>
    <property type="evidence" value="ECO:0007669"/>
    <property type="project" value="UniProtKB-UniRule"/>
</dbReference>
<feature type="binding site" evidence="8">
    <location>
        <position position="251"/>
    </location>
    <ligand>
        <name>L-glutamine</name>
        <dbReference type="ChEBI" id="CHEBI:58359"/>
    </ligand>
</feature>
<comment type="subunit">
    <text evidence="8">Composed of two chains; the small (or glutamine) chain promotes the hydrolysis of glutamine to ammonia, which is used by the large (or ammonia) chain to synthesize carbamoyl phosphate. Tetramer of heterodimers (alpha,beta)4.</text>
</comment>
<evidence type="ECO:0000259" key="9">
    <source>
        <dbReference type="SMART" id="SM01097"/>
    </source>
</evidence>
<feature type="active site" description="Nucleophile" evidence="8">
    <location>
        <position position="278"/>
    </location>
</feature>
<feature type="binding site" evidence="8">
    <location>
        <position position="279"/>
    </location>
    <ligand>
        <name>L-glutamine</name>
        <dbReference type="ChEBI" id="CHEBI:58359"/>
    </ligand>
</feature>
<keyword evidence="6 8" id="KW-0315">Glutamine amidotransferase</keyword>
<feature type="binding site" evidence="8">
    <location>
        <position position="61"/>
    </location>
    <ligand>
        <name>L-glutamine</name>
        <dbReference type="ChEBI" id="CHEBI:58359"/>
    </ligand>
</feature>
<dbReference type="InterPro" id="IPR036480">
    <property type="entry name" value="CarbP_synth_ssu_N_sf"/>
</dbReference>
<dbReference type="RefSeq" id="WP_014455933.1">
    <property type="nucleotide sequence ID" value="NC_017098.1"/>
</dbReference>
<comment type="pathway">
    <text evidence="1 8">Amino-acid biosynthesis; L-arginine biosynthesis; carbamoyl phosphate from bicarbonate: step 1/1.</text>
</comment>
<keyword evidence="11" id="KW-1185">Reference proteome</keyword>
<proteinExistence type="inferred from homology"/>
<accession>H9UKA7</accession>
<dbReference type="Gene3D" id="3.40.50.880">
    <property type="match status" value="1"/>
</dbReference>
<dbReference type="Gene3D" id="3.50.30.20">
    <property type="entry name" value="Carbamoyl-phosphate synthase small subunit, N-terminal domain"/>
    <property type="match status" value="1"/>
</dbReference>
<dbReference type="CDD" id="cd01744">
    <property type="entry name" value="GATase1_CPSase"/>
    <property type="match status" value="1"/>
</dbReference>
<organism evidence="10 11">
    <name type="scientific">Spirochaeta africana (strain ATCC 700263 / DSM 8902 / Z-7692)</name>
    <dbReference type="NCBI Taxonomy" id="889378"/>
    <lineage>
        <taxon>Bacteria</taxon>
        <taxon>Pseudomonadati</taxon>
        <taxon>Spirochaetota</taxon>
        <taxon>Spirochaetia</taxon>
        <taxon>Spirochaetales</taxon>
        <taxon>Spirochaetaceae</taxon>
        <taxon>Spirochaeta</taxon>
    </lineage>
</organism>
<evidence type="ECO:0000313" key="10">
    <source>
        <dbReference type="EMBL" id="AFG37950.1"/>
    </source>
</evidence>
<dbReference type="GO" id="GO:0004088">
    <property type="term" value="F:carbamoyl-phosphate synthase (glutamine-hydrolyzing) activity"/>
    <property type="evidence" value="ECO:0007669"/>
    <property type="project" value="UniProtKB-UniRule"/>
</dbReference>
<dbReference type="InterPro" id="IPR029062">
    <property type="entry name" value="Class_I_gatase-like"/>
</dbReference>
<dbReference type="AlphaFoldDB" id="H9UKA7"/>
<dbReference type="Pfam" id="PF00988">
    <property type="entry name" value="CPSase_sm_chain"/>
    <property type="match status" value="1"/>
</dbReference>
<feature type="domain" description="Carbamoyl-phosphate synthase small subunit N-terminal" evidence="9">
    <location>
        <begin position="3"/>
        <end position="154"/>
    </location>
</feature>
<gene>
    <name evidence="8" type="primary">carA</name>
    <name evidence="10" type="ordered locus">Spiaf_1896</name>
</gene>
<evidence type="ECO:0000256" key="5">
    <source>
        <dbReference type="ARBA" id="ARBA00022840"/>
    </source>
</evidence>
<dbReference type="KEGG" id="sfc:Spiaf_1896"/>
<dbReference type="SMART" id="SM01097">
    <property type="entry name" value="CPSase_sm_chain"/>
    <property type="match status" value="1"/>
</dbReference>
<dbReference type="UniPathway" id="UPA00068">
    <property type="reaction ID" value="UER00171"/>
</dbReference>
<keyword evidence="3 8" id="KW-0436">Ligase</keyword>
<dbReference type="eggNOG" id="COG0505">
    <property type="taxonomic scope" value="Bacteria"/>
</dbReference>
<dbReference type="SUPFAM" id="SSF52317">
    <property type="entry name" value="Class I glutamine amidotransferase-like"/>
    <property type="match status" value="1"/>
</dbReference>
<dbReference type="UniPathway" id="UPA00070">
    <property type="reaction ID" value="UER00115"/>
</dbReference>
<dbReference type="EMBL" id="CP003282">
    <property type="protein sequence ID" value="AFG37950.1"/>
    <property type="molecule type" value="Genomic_DNA"/>
</dbReference>
<dbReference type="EC" id="6.3.5.5" evidence="8"/>
<evidence type="ECO:0000256" key="2">
    <source>
        <dbReference type="ARBA" id="ARBA00007800"/>
    </source>
</evidence>
<protein>
    <recommendedName>
        <fullName evidence="8">Carbamoyl phosphate synthase small chain</fullName>
        <ecNumber evidence="8">6.3.5.5</ecNumber>
    </recommendedName>
    <alternativeName>
        <fullName evidence="8">Carbamoyl phosphate synthetase glutamine chain</fullName>
    </alternativeName>
</protein>
<feature type="region of interest" description="CPSase" evidence="8">
    <location>
        <begin position="1"/>
        <end position="202"/>
    </location>
</feature>
<feature type="active site" evidence="8">
    <location>
        <position position="364"/>
    </location>
</feature>
<dbReference type="GO" id="GO:0006207">
    <property type="term" value="P:'de novo' pyrimidine nucleobase biosynthetic process"/>
    <property type="evidence" value="ECO:0007669"/>
    <property type="project" value="InterPro"/>
</dbReference>
<dbReference type="Proteomes" id="UP000007383">
    <property type="component" value="Chromosome"/>
</dbReference>
<name>H9UKA7_SPIAZ</name>
<dbReference type="PATRIC" id="fig|889378.3.peg.1884"/>
<dbReference type="PANTHER" id="PTHR43418:SF7">
    <property type="entry name" value="CARBAMOYL-PHOSPHATE SYNTHASE SMALL CHAIN"/>
    <property type="match status" value="1"/>
</dbReference>
<feature type="binding site" evidence="8">
    <location>
        <position position="320"/>
    </location>
    <ligand>
        <name>L-glutamine</name>
        <dbReference type="ChEBI" id="CHEBI:58359"/>
    </ligand>
</feature>
<keyword evidence="8" id="KW-0055">Arginine biosynthesis</keyword>
<feature type="binding site" evidence="8">
    <location>
        <position position="323"/>
    </location>
    <ligand>
        <name>L-glutamine</name>
        <dbReference type="ChEBI" id="CHEBI:58359"/>
    </ligand>
</feature>
<comment type="function">
    <text evidence="8">Small subunit of the glutamine-dependent carbamoyl phosphate synthetase (CPSase). CPSase catalyzes the formation of carbamoyl phosphate from the ammonia moiety of glutamine, carbonate, and phosphate donated by ATP, constituting the first step of 2 biosynthetic pathways, one leading to arginine and/or urea and the other to pyrimidine nucleotides. The small subunit (glutamine amidotransferase) binds and cleaves glutamine to supply the large subunit with the substrate ammonia.</text>
</comment>
<evidence type="ECO:0000313" key="11">
    <source>
        <dbReference type="Proteomes" id="UP000007383"/>
    </source>
</evidence>
<feature type="active site" evidence="8">
    <location>
        <position position="362"/>
    </location>
</feature>
<comment type="similarity">
    <text evidence="2 8">Belongs to the CarA family.</text>
</comment>
<dbReference type="NCBIfam" id="TIGR01368">
    <property type="entry name" value="CPSaseIIsmall"/>
    <property type="match status" value="1"/>
</dbReference>
<reference evidence="11" key="1">
    <citation type="journal article" date="2013" name="Stand. Genomic Sci.">
        <title>Complete genome sequence of the halophilic bacterium Spirochaeta africana type strain (Z-7692(T)) from the alkaline Lake Magadi in the East African Rift.</title>
        <authorList>
            <person name="Liolos K."/>
            <person name="Abt B."/>
            <person name="Scheuner C."/>
            <person name="Teshima H."/>
            <person name="Held B."/>
            <person name="Lapidus A."/>
            <person name="Nolan M."/>
            <person name="Lucas S."/>
            <person name="Deshpande S."/>
            <person name="Cheng J.F."/>
            <person name="Tapia R."/>
            <person name="Goodwin L.A."/>
            <person name="Pitluck S."/>
            <person name="Pagani I."/>
            <person name="Ivanova N."/>
            <person name="Mavromatis K."/>
            <person name="Mikhailova N."/>
            <person name="Huntemann M."/>
            <person name="Pati A."/>
            <person name="Chen A."/>
            <person name="Palaniappan K."/>
            <person name="Land M."/>
            <person name="Rohde M."/>
            <person name="Tindall B.J."/>
            <person name="Detter J.C."/>
            <person name="Goker M."/>
            <person name="Bristow J."/>
            <person name="Eisen J.A."/>
            <person name="Markowitz V."/>
            <person name="Hugenholtz P."/>
            <person name="Woyke T."/>
            <person name="Klenk H.P."/>
            <person name="Kyrpides N.C."/>
        </authorList>
    </citation>
    <scope>NUCLEOTIDE SEQUENCE</scope>
    <source>
        <strain evidence="11">ATCC 700263 / DSM 8902 / Z-7692</strain>
    </source>
</reference>
<dbReference type="PRINTS" id="PR00096">
    <property type="entry name" value="GATASE"/>
</dbReference>
<dbReference type="GO" id="GO:0005524">
    <property type="term" value="F:ATP binding"/>
    <property type="evidence" value="ECO:0007669"/>
    <property type="project" value="UniProtKB-UniRule"/>
</dbReference>
<dbReference type="GO" id="GO:0006526">
    <property type="term" value="P:L-arginine biosynthetic process"/>
    <property type="evidence" value="ECO:0007669"/>
    <property type="project" value="UniProtKB-UniRule"/>
</dbReference>
<comment type="catalytic activity">
    <reaction evidence="8">
        <text>L-glutamine + H2O = L-glutamate + NH4(+)</text>
        <dbReference type="Rhea" id="RHEA:15889"/>
        <dbReference type="ChEBI" id="CHEBI:15377"/>
        <dbReference type="ChEBI" id="CHEBI:28938"/>
        <dbReference type="ChEBI" id="CHEBI:29985"/>
        <dbReference type="ChEBI" id="CHEBI:58359"/>
    </reaction>
</comment>
<dbReference type="PRINTS" id="PR00099">
    <property type="entry name" value="CPSGATASE"/>
</dbReference>
<dbReference type="PANTHER" id="PTHR43418">
    <property type="entry name" value="MULTIFUNCTIONAL TRYPTOPHAN BIOSYNTHESIS PROTEIN-RELATED"/>
    <property type="match status" value="1"/>
</dbReference>
<evidence type="ECO:0000256" key="3">
    <source>
        <dbReference type="ARBA" id="ARBA00022598"/>
    </source>
</evidence>